<dbReference type="GO" id="GO:0004523">
    <property type="term" value="F:RNA-DNA hybrid ribonuclease activity"/>
    <property type="evidence" value="ECO:0007669"/>
    <property type="project" value="UniProtKB-EC"/>
</dbReference>
<evidence type="ECO:0000259" key="4">
    <source>
        <dbReference type="Pfam" id="PF17919"/>
    </source>
</evidence>
<organism evidence="5 6">
    <name type="scientific">Gopherus agassizii</name>
    <name type="common">Agassiz's desert tortoise</name>
    <dbReference type="NCBI Taxonomy" id="38772"/>
    <lineage>
        <taxon>Eukaryota</taxon>
        <taxon>Metazoa</taxon>
        <taxon>Chordata</taxon>
        <taxon>Craniata</taxon>
        <taxon>Vertebrata</taxon>
        <taxon>Euteleostomi</taxon>
        <taxon>Archelosauria</taxon>
        <taxon>Testudinata</taxon>
        <taxon>Testudines</taxon>
        <taxon>Cryptodira</taxon>
        <taxon>Durocryptodira</taxon>
        <taxon>Testudinoidea</taxon>
        <taxon>Testudinidae</taxon>
        <taxon>Gopherus</taxon>
    </lineage>
</organism>
<dbReference type="EC" id="3.1.26.4" evidence="2"/>
<dbReference type="PANTHER" id="PTHR37984">
    <property type="entry name" value="PROTEIN CBG26694"/>
    <property type="match status" value="1"/>
</dbReference>
<feature type="domain" description="Reverse transcriptase/retrotransposon-derived protein RNase H-like" evidence="4">
    <location>
        <begin position="136"/>
        <end position="234"/>
    </location>
</feature>
<dbReference type="Pfam" id="PF17919">
    <property type="entry name" value="RT_RNaseH_2"/>
    <property type="match status" value="1"/>
</dbReference>
<keyword evidence="6" id="KW-1185">Reference proteome</keyword>
<dbReference type="AlphaFoldDB" id="A0A452IRM3"/>
<reference evidence="6" key="1">
    <citation type="journal article" date="2017" name="PLoS ONE">
        <title>The Agassiz's desert tortoise genome provides a resource for the conservation of a threatened species.</title>
        <authorList>
            <person name="Tollis M."/>
            <person name="DeNardo D.F."/>
            <person name="Cornelius J.A."/>
            <person name="Dolby G.A."/>
            <person name="Edwards T."/>
            <person name="Henen B.T."/>
            <person name="Karl A.E."/>
            <person name="Murphy R.W."/>
            <person name="Kusumi K."/>
        </authorList>
    </citation>
    <scope>NUCLEOTIDE SEQUENCE [LARGE SCALE GENOMIC DNA]</scope>
</reference>
<reference evidence="5" key="3">
    <citation type="submission" date="2025-09" db="UniProtKB">
        <authorList>
            <consortium name="Ensembl"/>
        </authorList>
    </citation>
    <scope>IDENTIFICATION</scope>
</reference>
<dbReference type="InterPro" id="IPR050951">
    <property type="entry name" value="Retrovirus_Pol_polyprotein"/>
</dbReference>
<reference evidence="5" key="2">
    <citation type="submission" date="2025-08" db="UniProtKB">
        <authorList>
            <consortium name="Ensembl"/>
        </authorList>
    </citation>
    <scope>IDENTIFICATION</scope>
</reference>
<name>A0A452IRM3_9SAUR</name>
<dbReference type="InterPro" id="IPR000477">
    <property type="entry name" value="RT_dom"/>
</dbReference>
<evidence type="ECO:0000256" key="1">
    <source>
        <dbReference type="ARBA" id="ARBA00010879"/>
    </source>
</evidence>
<dbReference type="Pfam" id="PF00078">
    <property type="entry name" value="RVT_1"/>
    <property type="match status" value="1"/>
</dbReference>
<dbReference type="Ensembl" id="ENSGAGT00000034671.1">
    <property type="protein sequence ID" value="ENSGAGP00000030553.1"/>
    <property type="gene ID" value="ENSGAGG00000022000.1"/>
</dbReference>
<dbReference type="PANTHER" id="PTHR37984:SF15">
    <property type="entry name" value="INTEGRASE CATALYTIC DOMAIN-CONTAINING PROTEIN"/>
    <property type="match status" value="1"/>
</dbReference>
<dbReference type="InterPro" id="IPR043128">
    <property type="entry name" value="Rev_trsase/Diguanyl_cyclase"/>
</dbReference>
<dbReference type="InterPro" id="IPR041577">
    <property type="entry name" value="RT_RNaseH_2"/>
</dbReference>
<dbReference type="FunFam" id="3.30.70.270:FF:000020">
    <property type="entry name" value="Transposon Tf2-6 polyprotein-like Protein"/>
    <property type="match status" value="1"/>
</dbReference>
<evidence type="ECO:0000259" key="3">
    <source>
        <dbReference type="Pfam" id="PF00078"/>
    </source>
</evidence>
<proteinExistence type="inferred from homology"/>
<feature type="domain" description="Reverse transcriptase" evidence="3">
    <location>
        <begin position="13"/>
        <end position="72"/>
    </location>
</feature>
<dbReference type="SUPFAM" id="SSF56672">
    <property type="entry name" value="DNA/RNA polymerases"/>
    <property type="match status" value="1"/>
</dbReference>
<dbReference type="InterPro" id="IPR043502">
    <property type="entry name" value="DNA/RNA_pol_sf"/>
</dbReference>
<dbReference type="STRING" id="38772.ENSGAGP00000030553"/>
<dbReference type="FunFam" id="3.10.20.370:FF:000001">
    <property type="entry name" value="Retrovirus-related Pol polyprotein from transposon 17.6-like protein"/>
    <property type="match status" value="1"/>
</dbReference>
<evidence type="ECO:0000256" key="2">
    <source>
        <dbReference type="ARBA" id="ARBA00012180"/>
    </source>
</evidence>
<comment type="similarity">
    <text evidence="1">Belongs to the beta type-B retroviral polymerase family. HERV class-II K(HML-2) pol subfamily.</text>
</comment>
<accession>A0A452IRM3</accession>
<evidence type="ECO:0000313" key="5">
    <source>
        <dbReference type="Ensembl" id="ENSGAGP00000030553.1"/>
    </source>
</evidence>
<dbReference type="CDD" id="cd09274">
    <property type="entry name" value="RNase_HI_RT_Ty3"/>
    <property type="match status" value="1"/>
</dbReference>
<dbReference type="Gene3D" id="3.30.70.270">
    <property type="match status" value="2"/>
</dbReference>
<dbReference type="Proteomes" id="UP000291020">
    <property type="component" value="Unassembled WGS sequence"/>
</dbReference>
<sequence length="280" mass="31680">MSPKCLSKMMPLILKNQHGIQCYLDDIMFGNTTENLDNNLQSVLNCISKSGLKLNGSKCKFRQTEQSFLGHTMSQAGLKPDPDHILAISNAPPRTDWQTLCSFLSLTSWYAKFIPNYASVIEPLRELLRRCSTLVWTTGAQTSFKTVKDLIVRSLVLALFSPALPTIVTTDASDYGLGAVLTQLHEDNTERTVAFALRTRSNAERKYSTVEKEALVCVWATEKWRTYLWGCTFKLRTDHSPLMLLTMKGPEEQDIVLLDDLQGYSLSIMNWNIGLETKMW</sequence>
<evidence type="ECO:0000313" key="6">
    <source>
        <dbReference type="Proteomes" id="UP000291020"/>
    </source>
</evidence>
<protein>
    <recommendedName>
        <fullName evidence="2">ribonuclease H</fullName>
        <ecNumber evidence="2">3.1.26.4</ecNumber>
    </recommendedName>
</protein>